<keyword evidence="3" id="KW-0378">Hydrolase</keyword>
<dbReference type="AlphaFoldDB" id="A0A554JC57"/>
<feature type="transmembrane region" description="Helical" evidence="5">
    <location>
        <begin position="39"/>
        <end position="61"/>
    </location>
</feature>
<keyword evidence="2" id="KW-0540">Nuclease</keyword>
<sequence length="319" mass="34756">MNSSWQNETTFIIFSIVLAVGLIALFVVRRLLHVSSPLFFFGLLGLLSGLLIGALVSLPFARLPGLFGQYVPIVVNVFVAVAMLDLFLAQAQPLIRYAERFLTPRLRETPPSHQPPSILVDSSIIVDGRIEALAEAGFLTQKLVIPQFVLHELQTLADSADSLRRARGRRALDVLKSLRVILPDQIEILPDKPGDLSKVDARLVKLAHKRGYILMTIDTNLARVAEIQGVKTLSVQVLAEALRPLLIPGEALTVRVMAKGKEPGQGIGYLPDGTLVVVENGDTLIGQDVAGEVSRIFQTVAGKMIFVKPLKDSPKIPSN</sequence>
<evidence type="ECO:0000256" key="5">
    <source>
        <dbReference type="SAM" id="Phobius"/>
    </source>
</evidence>
<accession>A0A554JC57</accession>
<dbReference type="InterPro" id="IPR052041">
    <property type="entry name" value="Nucleic_acid_metab_PIN/TRAM"/>
</dbReference>
<dbReference type="PANTHER" id="PTHR11603:SF147">
    <property type="entry name" value="MEMBRANE PROTEIN"/>
    <property type="match status" value="1"/>
</dbReference>
<gene>
    <name evidence="7" type="ORF">CEO22_275</name>
</gene>
<comment type="caution">
    <text evidence="7">The sequence shown here is derived from an EMBL/GenBank/DDBJ whole genome shotgun (WGS) entry which is preliminary data.</text>
</comment>
<evidence type="ECO:0000256" key="3">
    <source>
        <dbReference type="ARBA" id="ARBA00022801"/>
    </source>
</evidence>
<dbReference type="Pfam" id="PF01850">
    <property type="entry name" value="PIN"/>
    <property type="match status" value="1"/>
</dbReference>
<evidence type="ECO:0000313" key="7">
    <source>
        <dbReference type="EMBL" id="TSC65967.1"/>
    </source>
</evidence>
<dbReference type="Proteomes" id="UP000316253">
    <property type="component" value="Unassembled WGS sequence"/>
</dbReference>
<evidence type="ECO:0000256" key="4">
    <source>
        <dbReference type="ARBA" id="ARBA00022842"/>
    </source>
</evidence>
<feature type="transmembrane region" description="Helical" evidence="5">
    <location>
        <begin position="67"/>
        <end position="88"/>
    </location>
</feature>
<dbReference type="SMART" id="SM00670">
    <property type="entry name" value="PINc"/>
    <property type="match status" value="1"/>
</dbReference>
<dbReference type="PANTHER" id="PTHR11603">
    <property type="entry name" value="AAA FAMILY ATPASE"/>
    <property type="match status" value="1"/>
</dbReference>
<organism evidence="7 8">
    <name type="scientific">Candidatus Berkelbacteria bacterium Gr01-1014_85</name>
    <dbReference type="NCBI Taxonomy" id="2017150"/>
    <lineage>
        <taxon>Bacteria</taxon>
        <taxon>Candidatus Berkelbacteria</taxon>
    </lineage>
</organism>
<dbReference type="InterPro" id="IPR029060">
    <property type="entry name" value="PIN-like_dom_sf"/>
</dbReference>
<evidence type="ECO:0000313" key="8">
    <source>
        <dbReference type="Proteomes" id="UP000316253"/>
    </source>
</evidence>
<dbReference type="PROSITE" id="PS50926">
    <property type="entry name" value="TRAM"/>
    <property type="match status" value="1"/>
</dbReference>
<dbReference type="SUPFAM" id="SSF88723">
    <property type="entry name" value="PIN domain-like"/>
    <property type="match status" value="1"/>
</dbReference>
<dbReference type="EMBL" id="VMFD01000020">
    <property type="protein sequence ID" value="TSC65967.1"/>
    <property type="molecule type" value="Genomic_DNA"/>
</dbReference>
<dbReference type="CDD" id="cd09877">
    <property type="entry name" value="PIN_YacL-like"/>
    <property type="match status" value="1"/>
</dbReference>
<keyword evidence="5" id="KW-1133">Transmembrane helix</keyword>
<dbReference type="GO" id="GO:0004518">
    <property type="term" value="F:nuclease activity"/>
    <property type="evidence" value="ECO:0007669"/>
    <property type="project" value="UniProtKB-KW"/>
</dbReference>
<evidence type="ECO:0000256" key="1">
    <source>
        <dbReference type="ARBA" id="ARBA00001946"/>
    </source>
</evidence>
<keyword evidence="5" id="KW-0812">Transmembrane</keyword>
<proteinExistence type="predicted"/>
<keyword evidence="4" id="KW-0460">Magnesium</keyword>
<dbReference type="InterPro" id="IPR002716">
    <property type="entry name" value="PIN_dom"/>
</dbReference>
<dbReference type="GO" id="GO:0016787">
    <property type="term" value="F:hydrolase activity"/>
    <property type="evidence" value="ECO:0007669"/>
    <property type="project" value="UniProtKB-KW"/>
</dbReference>
<protein>
    <recommendedName>
        <fullName evidence="6">TRAM domain-containing protein</fullName>
    </recommendedName>
</protein>
<evidence type="ECO:0000259" key="6">
    <source>
        <dbReference type="PROSITE" id="PS50926"/>
    </source>
</evidence>
<feature type="domain" description="TRAM" evidence="6">
    <location>
        <begin position="245"/>
        <end position="306"/>
    </location>
</feature>
<evidence type="ECO:0000256" key="2">
    <source>
        <dbReference type="ARBA" id="ARBA00022722"/>
    </source>
</evidence>
<keyword evidence="5" id="KW-0472">Membrane</keyword>
<feature type="transmembrane region" description="Helical" evidence="5">
    <location>
        <begin position="12"/>
        <end position="32"/>
    </location>
</feature>
<reference evidence="7 8" key="1">
    <citation type="submission" date="2017-08" db="EMBL/GenBank/DDBJ databases">
        <title>Mechanisms for carbon and nitrogen cycling indicate functional differentiation within the Candidate Phyla Radiation.</title>
        <authorList>
            <person name="Danczak R.E."/>
            <person name="Johnston M.D."/>
            <person name="Kenah C."/>
            <person name="Slattery M."/>
            <person name="Wrighton K.C."/>
            <person name="Wilkins M.J."/>
        </authorList>
    </citation>
    <scope>NUCLEOTIDE SEQUENCE [LARGE SCALE GENOMIC DNA]</scope>
    <source>
        <strain evidence="7">Gr01-1014_85</strain>
    </source>
</reference>
<dbReference type="Gene3D" id="3.40.50.1010">
    <property type="entry name" value="5'-nuclease"/>
    <property type="match status" value="1"/>
</dbReference>
<dbReference type="InterPro" id="IPR002792">
    <property type="entry name" value="TRAM_dom"/>
</dbReference>
<comment type="cofactor">
    <cofactor evidence="1">
        <name>Mg(2+)</name>
        <dbReference type="ChEBI" id="CHEBI:18420"/>
    </cofactor>
</comment>
<name>A0A554JC57_9BACT</name>